<keyword evidence="1" id="KW-0732">Signal</keyword>
<feature type="chain" id="PRO_5045837057" evidence="1">
    <location>
        <begin position="25"/>
        <end position="121"/>
    </location>
</feature>
<comment type="caution">
    <text evidence="2">The sequence shown here is derived from an EMBL/GenBank/DDBJ whole genome shotgun (WGS) entry which is preliminary data.</text>
</comment>
<gene>
    <name evidence="2" type="ORF">K7G82_09895</name>
</gene>
<dbReference type="Proteomes" id="UP000706039">
    <property type="component" value="Unassembled WGS sequence"/>
</dbReference>
<organism evidence="2 3">
    <name type="scientific">Sphingomonas colocasiae</name>
    <dbReference type="NCBI Taxonomy" id="1848973"/>
    <lineage>
        <taxon>Bacteria</taxon>
        <taxon>Pseudomonadati</taxon>
        <taxon>Pseudomonadota</taxon>
        <taxon>Alphaproteobacteria</taxon>
        <taxon>Sphingomonadales</taxon>
        <taxon>Sphingomonadaceae</taxon>
        <taxon>Sphingomonas</taxon>
    </lineage>
</organism>
<dbReference type="EMBL" id="JAINVV010000004">
    <property type="protein sequence ID" value="MBY8822605.1"/>
    <property type="molecule type" value="Genomic_DNA"/>
</dbReference>
<sequence>MFRKLLIGAMAAFSLAASTAPALAAHQAATTDRQATIPFVDLGGIRDWRADGTSGVWIQDAHRQWYHATLMQPAFDLPFVEHIGFATGPISTLDRFSSIVVRGQSYPLASLVKSDAPPAKR</sequence>
<evidence type="ECO:0000313" key="3">
    <source>
        <dbReference type="Proteomes" id="UP000706039"/>
    </source>
</evidence>
<evidence type="ECO:0000313" key="2">
    <source>
        <dbReference type="EMBL" id="MBY8822605.1"/>
    </source>
</evidence>
<keyword evidence="3" id="KW-1185">Reference proteome</keyword>
<reference evidence="2 3" key="1">
    <citation type="submission" date="2021-08" db="EMBL/GenBank/DDBJ databases">
        <authorList>
            <person name="Tuo L."/>
        </authorList>
    </citation>
    <scope>NUCLEOTIDE SEQUENCE [LARGE SCALE GENOMIC DNA]</scope>
    <source>
        <strain evidence="2 3">JCM 31229</strain>
    </source>
</reference>
<protein>
    <submittedName>
        <fullName evidence="2">DUF6491 family protein</fullName>
    </submittedName>
</protein>
<dbReference type="Pfam" id="PF20101">
    <property type="entry name" value="DUF6491"/>
    <property type="match status" value="1"/>
</dbReference>
<dbReference type="InterPro" id="IPR045500">
    <property type="entry name" value="DUF6491"/>
</dbReference>
<dbReference type="RefSeq" id="WP_222989674.1">
    <property type="nucleotide sequence ID" value="NZ_JAINVV010000004.1"/>
</dbReference>
<proteinExistence type="predicted"/>
<accession>A0ABS7PMR5</accession>
<name>A0ABS7PMR5_9SPHN</name>
<feature type="signal peptide" evidence="1">
    <location>
        <begin position="1"/>
        <end position="24"/>
    </location>
</feature>
<evidence type="ECO:0000256" key="1">
    <source>
        <dbReference type="SAM" id="SignalP"/>
    </source>
</evidence>